<dbReference type="FunFam" id="3.90.640.10:FF:000003">
    <property type="entry name" value="Molecular chaperone DnaK"/>
    <property type="match status" value="1"/>
</dbReference>
<dbReference type="PRINTS" id="PR00301">
    <property type="entry name" value="HEATSHOCK70"/>
</dbReference>
<dbReference type="SUPFAM" id="SSF53067">
    <property type="entry name" value="Actin-like ATPase domain"/>
    <property type="match status" value="2"/>
</dbReference>
<dbReference type="Gramene" id="RZC72670">
    <property type="protein sequence ID" value="RZC72670"/>
    <property type="gene ID" value="C5167_048151"/>
</dbReference>
<keyword evidence="1 3" id="KW-0547">Nucleotide-binding</keyword>
<dbReference type="Gene3D" id="3.90.640.10">
    <property type="entry name" value="Actin, Chain A, domain 4"/>
    <property type="match status" value="1"/>
</dbReference>
<dbReference type="Gene3D" id="2.60.34.10">
    <property type="entry name" value="Substrate Binding Domain Of DNAk, Chain A, domain 1"/>
    <property type="match status" value="1"/>
</dbReference>
<dbReference type="FunFam" id="3.30.30.30:FF:000001">
    <property type="entry name" value="heat shock 70 kDa protein-like"/>
    <property type="match status" value="1"/>
</dbReference>
<dbReference type="AlphaFoldDB" id="A0A4Y7KK05"/>
<comment type="similarity">
    <text evidence="3">Belongs to the heat shock protein 70 family.</text>
</comment>
<dbReference type="PANTHER" id="PTHR19375">
    <property type="entry name" value="HEAT SHOCK PROTEIN 70KDA"/>
    <property type="match status" value="1"/>
</dbReference>
<keyword evidence="2 3" id="KW-0067">ATP-binding</keyword>
<dbReference type="InterPro" id="IPR043129">
    <property type="entry name" value="ATPase_NBD"/>
</dbReference>
<keyword evidence="5" id="KW-1185">Reference proteome</keyword>
<dbReference type="Proteomes" id="UP000316621">
    <property type="component" value="Chromosome 8"/>
</dbReference>
<evidence type="ECO:0000256" key="1">
    <source>
        <dbReference type="ARBA" id="ARBA00022741"/>
    </source>
</evidence>
<protein>
    <submittedName>
        <fullName evidence="4">Uncharacterized protein</fullName>
    </submittedName>
</protein>
<evidence type="ECO:0000256" key="2">
    <source>
        <dbReference type="ARBA" id="ARBA00022840"/>
    </source>
</evidence>
<reference evidence="4 5" key="1">
    <citation type="journal article" date="2018" name="Science">
        <title>The opium poppy genome and morphinan production.</title>
        <authorList>
            <person name="Guo L."/>
            <person name="Winzer T."/>
            <person name="Yang X."/>
            <person name="Li Y."/>
            <person name="Ning Z."/>
            <person name="He Z."/>
            <person name="Teodor R."/>
            <person name="Lu Y."/>
            <person name="Bowser T.A."/>
            <person name="Graham I.A."/>
            <person name="Ye K."/>
        </authorList>
    </citation>
    <scope>NUCLEOTIDE SEQUENCE [LARGE SCALE GENOMIC DNA]</scope>
    <source>
        <strain evidence="5">cv. HN1</strain>
        <tissue evidence="4">Leaves</tissue>
    </source>
</reference>
<dbReference type="InterPro" id="IPR029047">
    <property type="entry name" value="HSP70_peptide-bd_sf"/>
</dbReference>
<dbReference type="GO" id="GO:0140662">
    <property type="term" value="F:ATP-dependent protein folding chaperone"/>
    <property type="evidence" value="ECO:0007669"/>
    <property type="project" value="InterPro"/>
</dbReference>
<dbReference type="OrthoDB" id="434160at2759"/>
<evidence type="ECO:0000256" key="3">
    <source>
        <dbReference type="RuleBase" id="RU003322"/>
    </source>
</evidence>
<evidence type="ECO:0000313" key="4">
    <source>
        <dbReference type="EMBL" id="RZC72670.1"/>
    </source>
</evidence>
<name>A0A4Y7KK05_PAPSO</name>
<dbReference type="EMBL" id="CM010722">
    <property type="protein sequence ID" value="RZC72670.1"/>
    <property type="molecule type" value="Genomic_DNA"/>
</dbReference>
<dbReference type="InterPro" id="IPR013126">
    <property type="entry name" value="Hsp_70_fam"/>
</dbReference>
<dbReference type="Gene3D" id="3.30.30.30">
    <property type="match status" value="1"/>
</dbReference>
<accession>A0A4Y7KK05</accession>
<dbReference type="Gene3D" id="3.30.420.40">
    <property type="match status" value="2"/>
</dbReference>
<dbReference type="Pfam" id="PF00012">
    <property type="entry name" value="HSP70"/>
    <property type="match status" value="1"/>
</dbReference>
<organism evidence="4 5">
    <name type="scientific">Papaver somniferum</name>
    <name type="common">Opium poppy</name>
    <dbReference type="NCBI Taxonomy" id="3469"/>
    <lineage>
        <taxon>Eukaryota</taxon>
        <taxon>Viridiplantae</taxon>
        <taxon>Streptophyta</taxon>
        <taxon>Embryophyta</taxon>
        <taxon>Tracheophyta</taxon>
        <taxon>Spermatophyta</taxon>
        <taxon>Magnoliopsida</taxon>
        <taxon>Ranunculales</taxon>
        <taxon>Papaveraceae</taxon>
        <taxon>Papaveroideae</taxon>
        <taxon>Papaver</taxon>
    </lineage>
</organism>
<dbReference type="SUPFAM" id="SSF100920">
    <property type="entry name" value="Heat shock protein 70kD (HSP70), peptide-binding domain"/>
    <property type="match status" value="1"/>
</dbReference>
<sequence length="615" mass="68144">MAQKKAAIGIDFGTTLCRVAVCKEGKVEVIATIPSFIAFGDNLTAPLFGDEAQDQMHSNPLNTVFHVTRLMGKKMADHALKEDKKLWPFKVVFPDFDDNEEPKVEVQFDGASKKLSAVEISSMFLKKLKSIAEQHLGENDVKDVVISVPSFFTDFQRRAMKAAAVKAGMNLMRILNETSAVAIDYGVHREGLKDLEEKRKRAHIDLNEEYHVNKKRRITEEIVKEIEENILVVDLGGGALSVAIVHIKEDNTGRKLRVKSVAGDTHLGGKDLDDHIIRLCLDEFTEMYKDVADIFTNSDDAEDVARSFSILRSECQKAKITLSSGVDGVATIEVESFYNGKNLVYSLSRDKFEEISKDFLDKCKGVIRQCLRDDQSSVIKKVILVGGSAKLPGIERLMESFLFGGIIEFEGKSIIPESAVARGAAIHAALLSANATRKKAIKYVLSDVTAFDILIETSSGKKILVARNTTLPTQADYSFTTSLENQMTVEVRVYEGVQGWDYKYNNFLGMFTIGNIPPAPKGWPKIAATFKIDRDGVLDGFALDTLDPTERALGFKEWLPNPSNVPFRYTPGYNGYKCAVTVTKGRFTDGDIKEMADRAAVAEPINNEVITVLES</sequence>
<dbReference type="GO" id="GO:0005524">
    <property type="term" value="F:ATP binding"/>
    <property type="evidence" value="ECO:0007669"/>
    <property type="project" value="UniProtKB-KW"/>
</dbReference>
<evidence type="ECO:0000313" key="5">
    <source>
        <dbReference type="Proteomes" id="UP000316621"/>
    </source>
</evidence>
<dbReference type="STRING" id="3469.A0A4Y7KK05"/>
<gene>
    <name evidence="4" type="ORF">C5167_048151</name>
</gene>
<proteinExistence type="inferred from homology"/>